<dbReference type="PROSITE" id="PS00893">
    <property type="entry name" value="NUDIX_BOX"/>
    <property type="match status" value="1"/>
</dbReference>
<accession>A0A369TA55</accession>
<dbReference type="RefSeq" id="WP_114582067.1">
    <property type="nucleotide sequence ID" value="NZ_QPMH01000007.1"/>
</dbReference>
<evidence type="ECO:0000259" key="4">
    <source>
        <dbReference type="PROSITE" id="PS51462"/>
    </source>
</evidence>
<proteinExistence type="inferred from homology"/>
<evidence type="ECO:0000313" key="5">
    <source>
        <dbReference type="EMBL" id="RDD62170.1"/>
    </source>
</evidence>
<dbReference type="EMBL" id="QPMH01000007">
    <property type="protein sequence ID" value="RDD62170.1"/>
    <property type="molecule type" value="Genomic_DNA"/>
</dbReference>
<reference evidence="5 6" key="1">
    <citation type="submission" date="2018-07" db="EMBL/GenBank/DDBJ databases">
        <title>Venubactetium sediminum gen. nov., sp. nov., isolated from a marine solar saltern.</title>
        <authorList>
            <person name="Wang S."/>
        </authorList>
    </citation>
    <scope>NUCLEOTIDE SEQUENCE [LARGE SCALE GENOMIC DNA]</scope>
    <source>
        <strain evidence="5 6">WD2A32</strain>
    </source>
</reference>
<keyword evidence="2 3" id="KW-0378">Hydrolase</keyword>
<dbReference type="Gene3D" id="3.90.79.10">
    <property type="entry name" value="Nucleoside Triphosphate Pyrophosphohydrolase"/>
    <property type="match status" value="1"/>
</dbReference>
<dbReference type="SUPFAM" id="SSF55811">
    <property type="entry name" value="Nudix"/>
    <property type="match status" value="1"/>
</dbReference>
<evidence type="ECO:0000256" key="1">
    <source>
        <dbReference type="ARBA" id="ARBA00001946"/>
    </source>
</evidence>
<keyword evidence="6" id="KW-1185">Reference proteome</keyword>
<comment type="cofactor">
    <cofactor evidence="1">
        <name>Mg(2+)</name>
        <dbReference type="ChEBI" id="CHEBI:18420"/>
    </cofactor>
</comment>
<dbReference type="PRINTS" id="PR00502">
    <property type="entry name" value="NUDIXFAMILY"/>
</dbReference>
<dbReference type="Pfam" id="PF00293">
    <property type="entry name" value="NUDIX"/>
    <property type="match status" value="1"/>
</dbReference>
<protein>
    <submittedName>
        <fullName evidence="5">NUDIX domain-containing protein</fullName>
    </submittedName>
</protein>
<dbReference type="Proteomes" id="UP000253941">
    <property type="component" value="Unassembled WGS sequence"/>
</dbReference>
<sequence>MAEAHRGPVPAVIAVVLRQGHVLLVRRRNRPNAGQWGFPGGKIEYGETVLAAAERELLEETGVTGRACHAIDAVDVMSDATPPAYHYLLVAILVDWLQGEPQADDDVDEAAWFPIDALPADRSANVRRVAERAAELIGR</sequence>
<gene>
    <name evidence="5" type="ORF">DRB17_09330</name>
</gene>
<dbReference type="InterPro" id="IPR000086">
    <property type="entry name" value="NUDIX_hydrolase_dom"/>
</dbReference>
<comment type="caution">
    <text evidence="5">The sequence shown here is derived from an EMBL/GenBank/DDBJ whole genome shotgun (WGS) entry which is preliminary data.</text>
</comment>
<feature type="domain" description="Nudix hydrolase" evidence="4">
    <location>
        <begin position="7"/>
        <end position="135"/>
    </location>
</feature>
<dbReference type="InterPro" id="IPR020476">
    <property type="entry name" value="Nudix_hydrolase"/>
</dbReference>
<dbReference type="InterPro" id="IPR020084">
    <property type="entry name" value="NUDIX_hydrolase_CS"/>
</dbReference>
<name>A0A369TA55_9PROT</name>
<evidence type="ECO:0000313" key="6">
    <source>
        <dbReference type="Proteomes" id="UP000253941"/>
    </source>
</evidence>
<dbReference type="PROSITE" id="PS51462">
    <property type="entry name" value="NUDIX"/>
    <property type="match status" value="1"/>
</dbReference>
<comment type="similarity">
    <text evidence="3">Belongs to the Nudix hydrolase family.</text>
</comment>
<evidence type="ECO:0000256" key="2">
    <source>
        <dbReference type="ARBA" id="ARBA00022801"/>
    </source>
</evidence>
<dbReference type="AlphaFoldDB" id="A0A369TA55"/>
<dbReference type="GO" id="GO:0016787">
    <property type="term" value="F:hydrolase activity"/>
    <property type="evidence" value="ECO:0007669"/>
    <property type="project" value="UniProtKB-KW"/>
</dbReference>
<organism evidence="5 6">
    <name type="scientific">Ferruginivarius sediminum</name>
    <dbReference type="NCBI Taxonomy" id="2661937"/>
    <lineage>
        <taxon>Bacteria</taxon>
        <taxon>Pseudomonadati</taxon>
        <taxon>Pseudomonadota</taxon>
        <taxon>Alphaproteobacteria</taxon>
        <taxon>Rhodospirillales</taxon>
        <taxon>Rhodospirillaceae</taxon>
        <taxon>Ferruginivarius</taxon>
    </lineage>
</organism>
<dbReference type="PANTHER" id="PTHR43736">
    <property type="entry name" value="ADP-RIBOSE PYROPHOSPHATASE"/>
    <property type="match status" value="1"/>
</dbReference>
<dbReference type="PANTHER" id="PTHR43736:SF1">
    <property type="entry name" value="DIHYDRONEOPTERIN TRIPHOSPHATE DIPHOSPHATASE"/>
    <property type="match status" value="1"/>
</dbReference>
<dbReference type="InterPro" id="IPR015797">
    <property type="entry name" value="NUDIX_hydrolase-like_dom_sf"/>
</dbReference>
<evidence type="ECO:0000256" key="3">
    <source>
        <dbReference type="RuleBase" id="RU003476"/>
    </source>
</evidence>
<dbReference type="CDD" id="cd04673">
    <property type="entry name" value="NUDIX_ADPRase"/>
    <property type="match status" value="1"/>
</dbReference>